<evidence type="ECO:0000313" key="4">
    <source>
        <dbReference type="Proteomes" id="UP000316609"/>
    </source>
</evidence>
<dbReference type="GO" id="GO:0003677">
    <property type="term" value="F:DNA binding"/>
    <property type="evidence" value="ECO:0007669"/>
    <property type="project" value="InterPro"/>
</dbReference>
<comment type="caution">
    <text evidence="3">The sequence shown here is derived from an EMBL/GenBank/DDBJ whole genome shotgun (WGS) entry which is preliminary data.</text>
</comment>
<dbReference type="Gene3D" id="1.10.443.10">
    <property type="entry name" value="Intergrase catalytic core"/>
    <property type="match status" value="1"/>
</dbReference>
<dbReference type="GO" id="GO:0006310">
    <property type="term" value="P:DNA recombination"/>
    <property type="evidence" value="ECO:0007669"/>
    <property type="project" value="UniProtKB-KW"/>
</dbReference>
<dbReference type="InterPro" id="IPR011010">
    <property type="entry name" value="DNA_brk_join_enz"/>
</dbReference>
<dbReference type="Pfam" id="PF00589">
    <property type="entry name" value="Phage_integrase"/>
    <property type="match status" value="1"/>
</dbReference>
<dbReference type="SUPFAM" id="SSF56349">
    <property type="entry name" value="DNA breaking-rejoining enzymes"/>
    <property type="match status" value="1"/>
</dbReference>
<evidence type="ECO:0000259" key="2">
    <source>
        <dbReference type="PROSITE" id="PS51898"/>
    </source>
</evidence>
<protein>
    <submittedName>
        <fullName evidence="3">Site-specific integrase</fullName>
    </submittedName>
</protein>
<name>A0A538TC81_UNCEI</name>
<gene>
    <name evidence="3" type="ORF">E6K78_12970</name>
</gene>
<reference evidence="3 4" key="1">
    <citation type="journal article" date="2019" name="Nat. Microbiol.">
        <title>Mediterranean grassland soil C-N compound turnover is dependent on rainfall and depth, and is mediated by genomically divergent microorganisms.</title>
        <authorList>
            <person name="Diamond S."/>
            <person name="Andeer P.F."/>
            <person name="Li Z."/>
            <person name="Crits-Christoph A."/>
            <person name="Burstein D."/>
            <person name="Anantharaman K."/>
            <person name="Lane K.R."/>
            <person name="Thomas B.C."/>
            <person name="Pan C."/>
            <person name="Northen T.R."/>
            <person name="Banfield J.F."/>
        </authorList>
    </citation>
    <scope>NUCLEOTIDE SEQUENCE [LARGE SCALE GENOMIC DNA]</scope>
    <source>
        <strain evidence="3">WS_8</strain>
    </source>
</reference>
<keyword evidence="1" id="KW-0233">DNA recombination</keyword>
<dbReference type="Proteomes" id="UP000316609">
    <property type="component" value="Unassembled WGS sequence"/>
</dbReference>
<feature type="non-terminal residue" evidence="3">
    <location>
        <position position="80"/>
    </location>
</feature>
<dbReference type="InterPro" id="IPR002104">
    <property type="entry name" value="Integrase_catalytic"/>
</dbReference>
<proteinExistence type="predicted"/>
<dbReference type="InterPro" id="IPR013762">
    <property type="entry name" value="Integrase-like_cat_sf"/>
</dbReference>
<dbReference type="AlphaFoldDB" id="A0A538TC81"/>
<evidence type="ECO:0000313" key="3">
    <source>
        <dbReference type="EMBL" id="TMQ61265.1"/>
    </source>
</evidence>
<organism evidence="3 4">
    <name type="scientific">Eiseniibacteriota bacterium</name>
    <dbReference type="NCBI Taxonomy" id="2212470"/>
    <lineage>
        <taxon>Bacteria</taxon>
        <taxon>Candidatus Eiseniibacteriota</taxon>
    </lineage>
</organism>
<feature type="domain" description="Tyr recombinase" evidence="2">
    <location>
        <begin position="4"/>
        <end position="80"/>
    </location>
</feature>
<evidence type="ECO:0000256" key="1">
    <source>
        <dbReference type="ARBA" id="ARBA00023172"/>
    </source>
</evidence>
<sequence>MPLLSPPTLTKSETEVILAATACHPRDHLIYSLALGTGLRLAEIVGLNVGDVYFGDGRPRTRVRVRPEIAKGGRASDVFL</sequence>
<accession>A0A538TC81</accession>
<dbReference type="EMBL" id="VBOY01000183">
    <property type="protein sequence ID" value="TMQ61265.1"/>
    <property type="molecule type" value="Genomic_DNA"/>
</dbReference>
<dbReference type="GO" id="GO:0015074">
    <property type="term" value="P:DNA integration"/>
    <property type="evidence" value="ECO:0007669"/>
    <property type="project" value="InterPro"/>
</dbReference>
<dbReference type="PROSITE" id="PS51898">
    <property type="entry name" value="TYR_RECOMBINASE"/>
    <property type="match status" value="1"/>
</dbReference>